<keyword evidence="2" id="KW-1185">Reference proteome</keyword>
<dbReference type="AlphaFoldDB" id="A0A397WBV0"/>
<evidence type="ECO:0000313" key="1">
    <source>
        <dbReference type="EMBL" id="RIB30303.1"/>
    </source>
</evidence>
<name>A0A397WBV0_9GLOM</name>
<evidence type="ECO:0000313" key="2">
    <source>
        <dbReference type="Proteomes" id="UP000266673"/>
    </source>
</evidence>
<dbReference type="OrthoDB" id="2336178at2759"/>
<reference evidence="1 2" key="1">
    <citation type="submission" date="2018-06" db="EMBL/GenBank/DDBJ databases">
        <title>Comparative genomics reveals the genomic features of Rhizophagus irregularis, R. cerebriforme, R. diaphanum and Gigaspora rosea, and their symbiotic lifestyle signature.</title>
        <authorList>
            <person name="Morin E."/>
            <person name="San Clemente H."/>
            <person name="Chen E.C.H."/>
            <person name="De La Providencia I."/>
            <person name="Hainaut M."/>
            <person name="Kuo A."/>
            <person name="Kohler A."/>
            <person name="Murat C."/>
            <person name="Tang N."/>
            <person name="Roy S."/>
            <person name="Loubradou J."/>
            <person name="Henrissat B."/>
            <person name="Grigoriev I.V."/>
            <person name="Corradi N."/>
            <person name="Roux C."/>
            <person name="Martin F.M."/>
        </authorList>
    </citation>
    <scope>NUCLEOTIDE SEQUENCE [LARGE SCALE GENOMIC DNA]</scope>
    <source>
        <strain evidence="1 2">DAOM 194757</strain>
    </source>
</reference>
<dbReference type="Proteomes" id="UP000266673">
    <property type="component" value="Unassembled WGS sequence"/>
</dbReference>
<proteinExistence type="predicted"/>
<dbReference type="EMBL" id="QKWP01000016">
    <property type="protein sequence ID" value="RIB30303.1"/>
    <property type="molecule type" value="Genomic_DNA"/>
</dbReference>
<dbReference type="STRING" id="44941.A0A397WBV0"/>
<sequence length="226" mass="25308">MAFLLIASFFIISLIFNYINFVNCSLLRGYVPFFIADKLYYVGKNTILYIDLVGVSLDNNTIVYASKWVNINISESNIEFLPEDSFLGGKANDKIFFPTSFFSDNSEGLRLHAFDATLKKWETNISYQGIPNDYYNLDDINWISYEQTSKSYLYVGGDANLTIFDSNNLAWINGTSNPQNLLQGILGSSQIIVKYHSFVQVLPASDKIFYIGGGISGSSFGSSLTI</sequence>
<gene>
    <name evidence="1" type="ORF">C2G38_2026975</name>
</gene>
<organism evidence="1 2">
    <name type="scientific">Gigaspora rosea</name>
    <dbReference type="NCBI Taxonomy" id="44941"/>
    <lineage>
        <taxon>Eukaryota</taxon>
        <taxon>Fungi</taxon>
        <taxon>Fungi incertae sedis</taxon>
        <taxon>Mucoromycota</taxon>
        <taxon>Glomeromycotina</taxon>
        <taxon>Glomeromycetes</taxon>
        <taxon>Diversisporales</taxon>
        <taxon>Gigasporaceae</taxon>
        <taxon>Gigaspora</taxon>
    </lineage>
</organism>
<protein>
    <submittedName>
        <fullName evidence="1">Uncharacterized protein</fullName>
    </submittedName>
</protein>
<accession>A0A397WBV0</accession>
<comment type="caution">
    <text evidence="1">The sequence shown here is derived from an EMBL/GenBank/DDBJ whole genome shotgun (WGS) entry which is preliminary data.</text>
</comment>